<dbReference type="Proteomes" id="UP000729402">
    <property type="component" value="Unassembled WGS sequence"/>
</dbReference>
<protein>
    <recommendedName>
        <fullName evidence="6">AAA+ ATPase domain-containing protein</fullName>
    </recommendedName>
</protein>
<organism evidence="4 5">
    <name type="scientific">Zizania palustris</name>
    <name type="common">Northern wild rice</name>
    <dbReference type="NCBI Taxonomy" id="103762"/>
    <lineage>
        <taxon>Eukaryota</taxon>
        <taxon>Viridiplantae</taxon>
        <taxon>Streptophyta</taxon>
        <taxon>Embryophyta</taxon>
        <taxon>Tracheophyta</taxon>
        <taxon>Spermatophyta</taxon>
        <taxon>Magnoliopsida</taxon>
        <taxon>Liliopsida</taxon>
        <taxon>Poales</taxon>
        <taxon>Poaceae</taxon>
        <taxon>BOP clade</taxon>
        <taxon>Oryzoideae</taxon>
        <taxon>Oryzeae</taxon>
        <taxon>Zizaniinae</taxon>
        <taxon>Zizania</taxon>
    </lineage>
</organism>
<dbReference type="InterPro" id="IPR055414">
    <property type="entry name" value="LRR_R13L4/SHOC2-like"/>
</dbReference>
<dbReference type="InterPro" id="IPR002182">
    <property type="entry name" value="NB-ARC"/>
</dbReference>
<sequence length="1015" mass="114445">MESGDTAASHSIKEKQKQEREETFKVLEALCGRIRKLLETGRVTDDRKRHCLAFMEMEVSALVEWRRLPPRTQPPWADCDGRSVHSFLERWLNRLLSDARAIDDFVDKEGGRQVGRALLQKAARLFRRRKLFRIIERDAYDMYCAAEECRGYVLSSSQLRPPSPPPPPPQAPKACDLVGIDGPARKLLRCLTAAADDDKSLRVMYIVGPTGVGKTTLAMELYRRLRCQTAQHFQCCAAASFSRSSDRCSLLLQSVLLQIVDLETLSPHNSETSMLDDNPKLLARSISERLQDKRYLILIDGICNDSDWEIIKGAFPNNNCGSQMLITTRDELMIRMCFYDYDVDVHNMEPLSDSDSERLLRTKAFGSMDDCLSDNMKLLCDEILTKCEGIPLFIIGMADWLKQHQQQQESSAVHKTDQVHLLLKQFRQMLSFECDDELSLPSLYLSMFPQGRVFDKHSLLARETVVKWFKIFSKLVDKNIITPVADCSLNVDEDQSCQWQVNPFMLHLFASKAAETGFAFTSTTLASARGNSKMTHIARHLALHHPDPQLQGMLQEMDLSHTRSLLISGVVDRISIPLEKFAYLVMLDLHGWENLKDEDLLQICKMFMLSYLNVSSTRISKLPPQIMELSNLKTLDISHTDISELPSEVSKLMYLQTLDLRGTHISQVVKNFRRLSTLLVGGNGAINSDETVVVTKIPTLEQKTFFLDTLATVNLSECSANFLEGGQEYSCLRSLAITCSFHQCNSMLLSTIQKITGLTSLTIHCGLGCSMEFLDSLNDPPKQLRILKVTTGRFVSVPRWIGGLEKLAFLQITICRLVPDDVKILANLKKLERLVLGLEFIPGEEILIACEGFKELQRFCLDCPVPWLTFREGAMPKLQRLQLKICSGPANQESAVPSGLTNLRSITEIVICYSKWCSNSSSIKMTVEAVRKQVAMHLNGIDLVIINGKENKTARTVTKNECESEDVEAFGDEAESVAECGTEDDFDAADEEAERRATHIQSDIEEIECETEIHA</sequence>
<keyword evidence="1" id="KW-0677">Repeat</keyword>
<dbReference type="EMBL" id="JAAALK010000283">
    <property type="protein sequence ID" value="KAG8070186.1"/>
    <property type="molecule type" value="Genomic_DNA"/>
</dbReference>
<dbReference type="Pfam" id="PF23598">
    <property type="entry name" value="LRR_14"/>
    <property type="match status" value="1"/>
</dbReference>
<gene>
    <name evidence="4" type="ORF">GUJ93_ZPchr0006g42551</name>
</gene>
<evidence type="ECO:0008006" key="6">
    <source>
        <dbReference type="Google" id="ProtNLM"/>
    </source>
</evidence>
<dbReference type="PANTHER" id="PTHR23155:SF957">
    <property type="entry name" value="OS11G0606800 PROTEIN"/>
    <property type="match status" value="1"/>
</dbReference>
<feature type="domain" description="Disease resistance R13L4/SHOC-2-like LRR" evidence="3">
    <location>
        <begin position="638"/>
        <end position="939"/>
    </location>
</feature>
<evidence type="ECO:0000259" key="2">
    <source>
        <dbReference type="Pfam" id="PF00931"/>
    </source>
</evidence>
<dbReference type="PANTHER" id="PTHR23155">
    <property type="entry name" value="DISEASE RESISTANCE PROTEIN RP"/>
    <property type="match status" value="1"/>
</dbReference>
<dbReference type="GO" id="GO:0098542">
    <property type="term" value="P:defense response to other organism"/>
    <property type="evidence" value="ECO:0007669"/>
    <property type="project" value="TreeGrafter"/>
</dbReference>
<evidence type="ECO:0000259" key="3">
    <source>
        <dbReference type="Pfam" id="PF23598"/>
    </source>
</evidence>
<comment type="caution">
    <text evidence="4">The sequence shown here is derived from an EMBL/GenBank/DDBJ whole genome shotgun (WGS) entry which is preliminary data.</text>
</comment>
<proteinExistence type="predicted"/>
<dbReference type="Pfam" id="PF00931">
    <property type="entry name" value="NB-ARC"/>
    <property type="match status" value="1"/>
</dbReference>
<name>A0A8J5VSM2_ZIZPA</name>
<dbReference type="GO" id="GO:0043531">
    <property type="term" value="F:ADP binding"/>
    <property type="evidence" value="ECO:0007669"/>
    <property type="project" value="InterPro"/>
</dbReference>
<dbReference type="OrthoDB" id="689447at2759"/>
<dbReference type="AlphaFoldDB" id="A0A8J5VSM2"/>
<evidence type="ECO:0000256" key="1">
    <source>
        <dbReference type="ARBA" id="ARBA00022737"/>
    </source>
</evidence>
<keyword evidence="5" id="KW-1185">Reference proteome</keyword>
<reference evidence="4" key="1">
    <citation type="journal article" date="2021" name="bioRxiv">
        <title>Whole Genome Assembly and Annotation of Northern Wild Rice, Zizania palustris L., Supports a Whole Genome Duplication in the Zizania Genus.</title>
        <authorList>
            <person name="Haas M."/>
            <person name="Kono T."/>
            <person name="Macchietto M."/>
            <person name="Millas R."/>
            <person name="McGilp L."/>
            <person name="Shao M."/>
            <person name="Duquette J."/>
            <person name="Hirsch C.N."/>
            <person name="Kimball J."/>
        </authorList>
    </citation>
    <scope>NUCLEOTIDE SEQUENCE</scope>
    <source>
        <tissue evidence="4">Fresh leaf tissue</tissue>
    </source>
</reference>
<feature type="domain" description="NB-ARC" evidence="2">
    <location>
        <begin position="198"/>
        <end position="366"/>
    </location>
</feature>
<reference evidence="4" key="2">
    <citation type="submission" date="2021-02" db="EMBL/GenBank/DDBJ databases">
        <authorList>
            <person name="Kimball J.A."/>
            <person name="Haas M.W."/>
            <person name="Macchietto M."/>
            <person name="Kono T."/>
            <person name="Duquette J."/>
            <person name="Shao M."/>
        </authorList>
    </citation>
    <scope>NUCLEOTIDE SEQUENCE</scope>
    <source>
        <tissue evidence="4">Fresh leaf tissue</tissue>
    </source>
</reference>
<evidence type="ECO:0000313" key="4">
    <source>
        <dbReference type="EMBL" id="KAG8070186.1"/>
    </source>
</evidence>
<evidence type="ECO:0000313" key="5">
    <source>
        <dbReference type="Proteomes" id="UP000729402"/>
    </source>
</evidence>
<dbReference type="InterPro" id="IPR044974">
    <property type="entry name" value="Disease_R_plants"/>
</dbReference>
<accession>A0A8J5VSM2</accession>